<evidence type="ECO:0000313" key="2">
    <source>
        <dbReference type="EMBL" id="GAA2032288.1"/>
    </source>
</evidence>
<keyword evidence="3" id="KW-1185">Reference proteome</keyword>
<protein>
    <submittedName>
        <fullName evidence="2">Uncharacterized protein</fullName>
    </submittedName>
</protein>
<dbReference type="EMBL" id="BAAAPW010000002">
    <property type="protein sequence ID" value="GAA2032288.1"/>
    <property type="molecule type" value="Genomic_DNA"/>
</dbReference>
<accession>A0ABN2UBN3</accession>
<keyword evidence="1" id="KW-0175">Coiled coil</keyword>
<evidence type="ECO:0000256" key="1">
    <source>
        <dbReference type="SAM" id="Coils"/>
    </source>
</evidence>
<dbReference type="Proteomes" id="UP001501196">
    <property type="component" value="Unassembled WGS sequence"/>
</dbReference>
<comment type="caution">
    <text evidence="2">The sequence shown here is derived from an EMBL/GenBank/DDBJ whole genome shotgun (WGS) entry which is preliminary data.</text>
</comment>
<evidence type="ECO:0000313" key="3">
    <source>
        <dbReference type="Proteomes" id="UP001501196"/>
    </source>
</evidence>
<organism evidence="2 3">
    <name type="scientific">Agromyces tropicus</name>
    <dbReference type="NCBI Taxonomy" id="555371"/>
    <lineage>
        <taxon>Bacteria</taxon>
        <taxon>Bacillati</taxon>
        <taxon>Actinomycetota</taxon>
        <taxon>Actinomycetes</taxon>
        <taxon>Micrococcales</taxon>
        <taxon>Microbacteriaceae</taxon>
        <taxon>Agromyces</taxon>
    </lineage>
</organism>
<feature type="coiled-coil region" evidence="1">
    <location>
        <begin position="77"/>
        <end position="111"/>
    </location>
</feature>
<name>A0ABN2UBN3_9MICO</name>
<reference evidence="2 3" key="1">
    <citation type="journal article" date="2019" name="Int. J. Syst. Evol. Microbiol.">
        <title>The Global Catalogue of Microorganisms (GCM) 10K type strain sequencing project: providing services to taxonomists for standard genome sequencing and annotation.</title>
        <authorList>
            <consortium name="The Broad Institute Genomics Platform"/>
            <consortium name="The Broad Institute Genome Sequencing Center for Infectious Disease"/>
            <person name="Wu L."/>
            <person name="Ma J."/>
        </authorList>
    </citation>
    <scope>NUCLEOTIDE SEQUENCE [LARGE SCALE GENOMIC DNA]</scope>
    <source>
        <strain evidence="2 3">JCM 15672</strain>
    </source>
</reference>
<sequence>MDGEAAAGVDDATVDVTDPFGLEVAATLAARRREALLPEVFALRVLRAELAETRPGLLRERIDGWRDAAADRFGDRMRDLAAALDEAARELADAERLMAEACERLAAEEASARHAAATPHDAVSTAGAGTAWAGTAPWTG</sequence>
<gene>
    <name evidence="2" type="ORF">GCM10009819_15380</name>
</gene>
<proteinExistence type="predicted"/>